<organism evidence="1 2">
    <name type="scientific">Rubroshorea leprosula</name>
    <dbReference type="NCBI Taxonomy" id="152421"/>
    <lineage>
        <taxon>Eukaryota</taxon>
        <taxon>Viridiplantae</taxon>
        <taxon>Streptophyta</taxon>
        <taxon>Embryophyta</taxon>
        <taxon>Tracheophyta</taxon>
        <taxon>Spermatophyta</taxon>
        <taxon>Magnoliopsida</taxon>
        <taxon>eudicotyledons</taxon>
        <taxon>Gunneridae</taxon>
        <taxon>Pentapetalae</taxon>
        <taxon>rosids</taxon>
        <taxon>malvids</taxon>
        <taxon>Malvales</taxon>
        <taxon>Dipterocarpaceae</taxon>
        <taxon>Rubroshorea</taxon>
    </lineage>
</organism>
<proteinExistence type="predicted"/>
<sequence>MNGFAQQAESMSEGMAKTIMSKFNLDRVLIYIELANELAVFDGSQHSDDPVLLVTKEIETNNEVSLRKFKHNLDLGGNKMKNQAHRWNTWGFSTKTTSLVSSLAAASTTGADDIARVWEQ</sequence>
<dbReference type="AlphaFoldDB" id="A0AAV5IF41"/>
<evidence type="ECO:0000313" key="2">
    <source>
        <dbReference type="Proteomes" id="UP001054252"/>
    </source>
</evidence>
<keyword evidence="2" id="KW-1185">Reference proteome</keyword>
<gene>
    <name evidence="1" type="ORF">SLEP1_g13215</name>
</gene>
<accession>A0AAV5IF41</accession>
<protein>
    <submittedName>
        <fullName evidence="1">Uncharacterized protein</fullName>
    </submittedName>
</protein>
<dbReference type="EMBL" id="BPVZ01000015">
    <property type="protein sequence ID" value="GKV00542.1"/>
    <property type="molecule type" value="Genomic_DNA"/>
</dbReference>
<name>A0AAV5IF41_9ROSI</name>
<comment type="caution">
    <text evidence="1">The sequence shown here is derived from an EMBL/GenBank/DDBJ whole genome shotgun (WGS) entry which is preliminary data.</text>
</comment>
<reference evidence="1 2" key="1">
    <citation type="journal article" date="2021" name="Commun. Biol.">
        <title>The genome of Shorea leprosula (Dipterocarpaceae) highlights the ecological relevance of drought in aseasonal tropical rainforests.</title>
        <authorList>
            <person name="Ng K.K.S."/>
            <person name="Kobayashi M.J."/>
            <person name="Fawcett J.A."/>
            <person name="Hatakeyama M."/>
            <person name="Paape T."/>
            <person name="Ng C.H."/>
            <person name="Ang C.C."/>
            <person name="Tnah L.H."/>
            <person name="Lee C.T."/>
            <person name="Nishiyama T."/>
            <person name="Sese J."/>
            <person name="O'Brien M.J."/>
            <person name="Copetti D."/>
            <person name="Mohd Noor M.I."/>
            <person name="Ong R.C."/>
            <person name="Putra M."/>
            <person name="Sireger I.Z."/>
            <person name="Indrioko S."/>
            <person name="Kosugi Y."/>
            <person name="Izuno A."/>
            <person name="Isagi Y."/>
            <person name="Lee S.L."/>
            <person name="Shimizu K.K."/>
        </authorList>
    </citation>
    <scope>NUCLEOTIDE SEQUENCE [LARGE SCALE GENOMIC DNA]</scope>
    <source>
        <strain evidence="1">214</strain>
    </source>
</reference>
<evidence type="ECO:0000313" key="1">
    <source>
        <dbReference type="EMBL" id="GKV00542.1"/>
    </source>
</evidence>
<dbReference type="Proteomes" id="UP001054252">
    <property type="component" value="Unassembled WGS sequence"/>
</dbReference>